<reference evidence="3 4" key="1">
    <citation type="journal article" date="2018" name="IMA Fungus">
        <title>IMA Genome-F 9: Draft genome sequence of Annulohypoxylon stygium, Aspergillus mulundensis, Berkeleyomyces basicola (syn. Thielaviopsis basicola), Ceratocystis smalleyi, two Cercospora beticola strains, Coleophoma cylindrospora, Fusarium fracticaudum, Phialophora cf. hyalina, and Morchella septimelata.</title>
        <authorList>
            <person name="Wingfield B.D."/>
            <person name="Bills G.F."/>
            <person name="Dong Y."/>
            <person name="Huang W."/>
            <person name="Nel W.J."/>
            <person name="Swalarsk-Parry B.S."/>
            <person name="Vaghefi N."/>
            <person name="Wilken P.M."/>
            <person name="An Z."/>
            <person name="de Beer Z.W."/>
            <person name="De Vos L."/>
            <person name="Chen L."/>
            <person name="Duong T.A."/>
            <person name="Gao Y."/>
            <person name="Hammerbacher A."/>
            <person name="Kikkert J.R."/>
            <person name="Li Y."/>
            <person name="Li H."/>
            <person name="Li K."/>
            <person name="Li Q."/>
            <person name="Liu X."/>
            <person name="Ma X."/>
            <person name="Naidoo K."/>
            <person name="Pethybridge S.J."/>
            <person name="Sun J."/>
            <person name="Steenkamp E.T."/>
            <person name="van der Nest M.A."/>
            <person name="van Wyk S."/>
            <person name="Wingfield M.J."/>
            <person name="Xiong C."/>
            <person name="Yue Q."/>
            <person name="Zhang X."/>
        </authorList>
    </citation>
    <scope>NUCLEOTIDE SEQUENCE [LARGE SCALE GENOMIC DNA]</scope>
    <source>
        <strain evidence="3 4">BP5796</strain>
    </source>
</reference>
<accession>A0A3D8SMC8</accession>
<keyword evidence="2" id="KW-0812">Transmembrane</keyword>
<protein>
    <submittedName>
        <fullName evidence="3">Uncharacterized protein</fullName>
    </submittedName>
</protein>
<dbReference type="OrthoDB" id="4159154at2759"/>
<dbReference type="PANTHER" id="PTHR28019">
    <property type="entry name" value="CELL MEMBRANE PROTEIN YLR413W-RELATED"/>
    <property type="match status" value="1"/>
</dbReference>
<feature type="transmembrane region" description="Helical" evidence="2">
    <location>
        <begin position="445"/>
        <end position="469"/>
    </location>
</feature>
<feature type="compositionally biased region" description="Polar residues" evidence="1">
    <location>
        <begin position="158"/>
        <end position="180"/>
    </location>
</feature>
<gene>
    <name evidence="3" type="ORF">BP5796_03154</name>
</gene>
<feature type="transmembrane region" description="Helical" evidence="2">
    <location>
        <begin position="400"/>
        <end position="425"/>
    </location>
</feature>
<proteinExistence type="predicted"/>
<dbReference type="GO" id="GO:0031505">
    <property type="term" value="P:fungal-type cell wall organization"/>
    <property type="evidence" value="ECO:0007669"/>
    <property type="project" value="TreeGrafter"/>
</dbReference>
<dbReference type="GO" id="GO:0005886">
    <property type="term" value="C:plasma membrane"/>
    <property type="evidence" value="ECO:0007669"/>
    <property type="project" value="TreeGrafter"/>
</dbReference>
<name>A0A3D8SMC8_9HELO</name>
<dbReference type="PANTHER" id="PTHR28019:SF7">
    <property type="entry name" value="SUR7 PROTEIN"/>
    <property type="match status" value="1"/>
</dbReference>
<feature type="transmembrane region" description="Helical" evidence="2">
    <location>
        <begin position="360"/>
        <end position="388"/>
    </location>
</feature>
<evidence type="ECO:0000256" key="1">
    <source>
        <dbReference type="SAM" id="MobiDB-lite"/>
    </source>
</evidence>
<dbReference type="AlphaFoldDB" id="A0A3D8SMC8"/>
<feature type="compositionally biased region" description="Low complexity" evidence="1">
    <location>
        <begin position="181"/>
        <end position="205"/>
    </location>
</feature>
<comment type="caution">
    <text evidence="3">The sequence shown here is derived from an EMBL/GenBank/DDBJ whole genome shotgun (WGS) entry which is preliminary data.</text>
</comment>
<sequence>MPSPNEMTYRPSALFPLVSSIISFALVLLLVLSGTRPDMVPDGYFLSFNTTAVGQNLVQFNPVNATPSATPSTIATRNIASVSTFERLRILSQQNATRSNSTTSMPQKLNATSANPEAQNSTRASPNSLNSTISSPQGLNSTSSSPQSLNSTSSSPQGLNSTSSSPQGLNSTSSSPQGLNATAPAPETASPDPAETPTAAAAPPAAAAPSAVPALSIPSTAPVPATAATSVGGITLTVPLLGVLFQLVLNSLASGVGDNLKNVVSAAVTTGKTTLSVTQTYHVHLLNVCQGSVVVGSNLTNVDNPLNITRCVAYNNASDVITNLTGTISPSTVIAATNITVPILQEVPGLGRNAKSFVDIAYTVLFILFIVALVGNALSVLFSVAAFFMPSNSTIHGAAAAITTISTMILQTAAFSSSITAATISSTINKFSYALGLTATVGSKFLIFMWIGFITAQMANSYWVTVWFVEYRKRSYKARERTPQEIGDYKNIGKELMNDIRLRKVRNNDEYRMDIKHL</sequence>
<dbReference type="Proteomes" id="UP000256328">
    <property type="component" value="Unassembled WGS sequence"/>
</dbReference>
<organism evidence="3 4">
    <name type="scientific">Coleophoma crateriformis</name>
    <dbReference type="NCBI Taxonomy" id="565419"/>
    <lineage>
        <taxon>Eukaryota</taxon>
        <taxon>Fungi</taxon>
        <taxon>Dikarya</taxon>
        <taxon>Ascomycota</taxon>
        <taxon>Pezizomycotina</taxon>
        <taxon>Leotiomycetes</taxon>
        <taxon>Helotiales</taxon>
        <taxon>Dermateaceae</taxon>
        <taxon>Coleophoma</taxon>
    </lineage>
</organism>
<keyword evidence="2" id="KW-1133">Transmembrane helix</keyword>
<evidence type="ECO:0000313" key="3">
    <source>
        <dbReference type="EMBL" id="RDW87460.1"/>
    </source>
</evidence>
<feature type="region of interest" description="Disordered" evidence="1">
    <location>
        <begin position="93"/>
        <end position="205"/>
    </location>
</feature>
<dbReference type="InterPro" id="IPR052413">
    <property type="entry name" value="SUR7_domain"/>
</dbReference>
<evidence type="ECO:0000256" key="2">
    <source>
        <dbReference type="SAM" id="Phobius"/>
    </source>
</evidence>
<keyword evidence="2" id="KW-0472">Membrane</keyword>
<dbReference type="GO" id="GO:0051285">
    <property type="term" value="C:cell cortex of cell tip"/>
    <property type="evidence" value="ECO:0007669"/>
    <property type="project" value="TreeGrafter"/>
</dbReference>
<keyword evidence="4" id="KW-1185">Reference proteome</keyword>
<feature type="compositionally biased region" description="Low complexity" evidence="1">
    <location>
        <begin position="139"/>
        <end position="157"/>
    </location>
</feature>
<dbReference type="EMBL" id="PDLN01000004">
    <property type="protein sequence ID" value="RDW87460.1"/>
    <property type="molecule type" value="Genomic_DNA"/>
</dbReference>
<feature type="compositionally biased region" description="Polar residues" evidence="1">
    <location>
        <begin position="93"/>
        <end position="138"/>
    </location>
</feature>
<evidence type="ECO:0000313" key="4">
    <source>
        <dbReference type="Proteomes" id="UP000256328"/>
    </source>
</evidence>